<reference evidence="8 9" key="1">
    <citation type="submission" date="2020-08" db="EMBL/GenBank/DDBJ databases">
        <title>Genomic Encyclopedia of Type Strains, Phase III (KMG-III): the genomes of soil and plant-associated and newly described type strains.</title>
        <authorList>
            <person name="Whitman W."/>
        </authorList>
    </citation>
    <scope>NUCLEOTIDE SEQUENCE [LARGE SCALE GENOMIC DNA]</scope>
    <source>
        <strain evidence="8 9">CECT 5831</strain>
    </source>
</reference>
<dbReference type="PRINTS" id="PR00132">
    <property type="entry name" value="GLHYDRLASE2"/>
</dbReference>
<evidence type="ECO:0000259" key="7">
    <source>
        <dbReference type="Pfam" id="PF02836"/>
    </source>
</evidence>
<comment type="similarity">
    <text evidence="1">Belongs to the glycosyl hydrolase 2 family.</text>
</comment>
<evidence type="ECO:0000256" key="5">
    <source>
        <dbReference type="ARBA" id="ARBA00023295"/>
    </source>
</evidence>
<dbReference type="EC" id="3.2.1.31" evidence="2"/>
<gene>
    <name evidence="8" type="ORF">FHS19_000077</name>
</gene>
<dbReference type="GO" id="GO:0004566">
    <property type="term" value="F:beta-glucuronidase activity"/>
    <property type="evidence" value="ECO:0007669"/>
    <property type="project" value="UniProtKB-EC"/>
</dbReference>
<feature type="domain" description="Glycoside hydrolase family 2 immunoglobulin-like beta-sandwich" evidence="6">
    <location>
        <begin position="131"/>
        <end position="234"/>
    </location>
</feature>
<sequence length="536" mass="60717">MSEDRTEQDAPVYQLPVPGCWEQHPNLASYRGRGVYRKSIHTSQKTSLRFVFKGVSHTADVSFDGIPVAHHYNAYTAFAAIVKDVDPGDHVLKVEVDNGFHEGSSLHVHNDYYTYGGLIRPVSVEEIGDAFIDRIEFEPRRNDTGWEADIRLHLCSITDTDQEFRVTGSVAGQSLDFGLVQLPAGQSLSVSHSMAFSGVEAWSHENPALYNLEVQLEDPDGGVIDDLIERVGFRVISTSNGKIQVNGKDVVLKGFNRHEDHGSVGASFSLNLMVQDLDLMADMGCNSVRTSHYPNDERFLDLCDERGFYVWEENHARGLTLEQMRNPNFIQQCEDVNREMVTQHYNHPSIIIWAILNECASHTEEGRVHYQRQLEQIRSLDGSRPLTFASHHRERELCFDLADIVSFNLYPGWYGPEDAGELCDKARGWADAAGGLGKPMIMSEFGADAVYGYRMPSRVKGTEERQADIIDENLTAYQSRHFISGMFIWQFCDCRVTEEKVGPLWRVTTQNIKGVVDMYRRPKLAYEVVKRHFGDK</sequence>
<dbReference type="Gene3D" id="2.60.120.260">
    <property type="entry name" value="Galactose-binding domain-like"/>
    <property type="match status" value="1"/>
</dbReference>
<dbReference type="RefSeq" id="WP_246426383.1">
    <property type="nucleotide sequence ID" value="NZ_JACHXJ010000001.1"/>
</dbReference>
<feature type="domain" description="Glycoside hydrolase family 2 catalytic" evidence="7">
    <location>
        <begin position="239"/>
        <end position="531"/>
    </location>
</feature>
<evidence type="ECO:0000256" key="2">
    <source>
        <dbReference type="ARBA" id="ARBA00012761"/>
    </source>
</evidence>
<dbReference type="AlphaFoldDB" id="A0A839TG03"/>
<dbReference type="SUPFAM" id="SSF49785">
    <property type="entry name" value="Galactose-binding domain-like"/>
    <property type="match status" value="1"/>
</dbReference>
<dbReference type="Proteomes" id="UP000517523">
    <property type="component" value="Unassembled WGS sequence"/>
</dbReference>
<dbReference type="PANTHER" id="PTHR10066">
    <property type="entry name" value="BETA-GLUCURONIDASE"/>
    <property type="match status" value="1"/>
</dbReference>
<dbReference type="GO" id="GO:0019391">
    <property type="term" value="P:glucuronoside catabolic process"/>
    <property type="evidence" value="ECO:0007669"/>
    <property type="project" value="TreeGrafter"/>
</dbReference>
<dbReference type="InterPro" id="IPR017853">
    <property type="entry name" value="GH"/>
</dbReference>
<keyword evidence="4 8" id="KW-0378">Hydrolase</keyword>
<organism evidence="8 9">
    <name type="scientific">Paenibacillus rhizosphaerae</name>
    <dbReference type="NCBI Taxonomy" id="297318"/>
    <lineage>
        <taxon>Bacteria</taxon>
        <taxon>Bacillati</taxon>
        <taxon>Bacillota</taxon>
        <taxon>Bacilli</taxon>
        <taxon>Bacillales</taxon>
        <taxon>Paenibacillaceae</taxon>
        <taxon>Paenibacillus</taxon>
    </lineage>
</organism>
<comment type="caution">
    <text evidence="8">The sequence shown here is derived from an EMBL/GenBank/DDBJ whole genome shotgun (WGS) entry which is preliminary data.</text>
</comment>
<dbReference type="InterPro" id="IPR013783">
    <property type="entry name" value="Ig-like_fold"/>
</dbReference>
<dbReference type="GO" id="GO:0030246">
    <property type="term" value="F:carbohydrate binding"/>
    <property type="evidence" value="ECO:0007669"/>
    <property type="project" value="TreeGrafter"/>
</dbReference>
<dbReference type="Pfam" id="PF02836">
    <property type="entry name" value="Glyco_hydro_2_C"/>
    <property type="match status" value="1"/>
</dbReference>
<dbReference type="SUPFAM" id="SSF49303">
    <property type="entry name" value="beta-Galactosidase/glucuronidase domain"/>
    <property type="match status" value="1"/>
</dbReference>
<evidence type="ECO:0000256" key="4">
    <source>
        <dbReference type="ARBA" id="ARBA00022801"/>
    </source>
</evidence>
<dbReference type="InterPro" id="IPR006103">
    <property type="entry name" value="Glyco_hydro_2_cat"/>
</dbReference>
<name>A0A839TG03_9BACL</name>
<dbReference type="Pfam" id="PF00703">
    <property type="entry name" value="Glyco_hydro_2"/>
    <property type="match status" value="1"/>
</dbReference>
<dbReference type="GO" id="GO:0005975">
    <property type="term" value="P:carbohydrate metabolic process"/>
    <property type="evidence" value="ECO:0007669"/>
    <property type="project" value="InterPro"/>
</dbReference>
<dbReference type="InterPro" id="IPR008979">
    <property type="entry name" value="Galactose-bd-like_sf"/>
</dbReference>
<evidence type="ECO:0000313" key="8">
    <source>
        <dbReference type="EMBL" id="MBB3125423.1"/>
    </source>
</evidence>
<evidence type="ECO:0000259" key="6">
    <source>
        <dbReference type="Pfam" id="PF00703"/>
    </source>
</evidence>
<dbReference type="InterPro" id="IPR006101">
    <property type="entry name" value="Glyco_hydro_2"/>
</dbReference>
<dbReference type="InterPro" id="IPR006102">
    <property type="entry name" value="Ig-like_GH2"/>
</dbReference>
<dbReference type="PANTHER" id="PTHR10066:SF67">
    <property type="entry name" value="BETA-GLUCURONIDASE"/>
    <property type="match status" value="1"/>
</dbReference>
<dbReference type="Gene3D" id="2.60.40.10">
    <property type="entry name" value="Immunoglobulins"/>
    <property type="match status" value="1"/>
</dbReference>
<proteinExistence type="inferred from homology"/>
<dbReference type="Gene3D" id="3.20.20.80">
    <property type="entry name" value="Glycosidases"/>
    <property type="match status" value="1"/>
</dbReference>
<accession>A0A839TG03</accession>
<protein>
    <recommendedName>
        <fullName evidence="3">Beta-glucuronidase</fullName>
        <ecNumber evidence="2">3.2.1.31</ecNumber>
    </recommendedName>
</protein>
<dbReference type="InterPro" id="IPR023230">
    <property type="entry name" value="Glyco_hydro_2_CS"/>
</dbReference>
<dbReference type="PROSITE" id="PS00719">
    <property type="entry name" value="GLYCOSYL_HYDROL_F2_1"/>
    <property type="match status" value="1"/>
</dbReference>
<dbReference type="InterPro" id="IPR036156">
    <property type="entry name" value="Beta-gal/glucu_dom_sf"/>
</dbReference>
<evidence type="ECO:0000256" key="3">
    <source>
        <dbReference type="ARBA" id="ARBA00016205"/>
    </source>
</evidence>
<evidence type="ECO:0000256" key="1">
    <source>
        <dbReference type="ARBA" id="ARBA00007401"/>
    </source>
</evidence>
<evidence type="ECO:0000313" key="9">
    <source>
        <dbReference type="Proteomes" id="UP000517523"/>
    </source>
</evidence>
<keyword evidence="5 8" id="KW-0326">Glycosidase</keyword>
<dbReference type="SUPFAM" id="SSF51445">
    <property type="entry name" value="(Trans)glycosidases"/>
    <property type="match status" value="1"/>
</dbReference>
<dbReference type="EMBL" id="JACHXJ010000001">
    <property type="protein sequence ID" value="MBB3125423.1"/>
    <property type="molecule type" value="Genomic_DNA"/>
</dbReference>